<sequence length="89" mass="9750">MSDARNSETSSCMSMTNAPEIEALEGPTWKRRLLHLARRMSSDACPIVAGQPFGRTTLRADAARHNSTTVDQSYVDEAKKPAHNFLSTG</sequence>
<evidence type="ECO:0000313" key="1">
    <source>
        <dbReference type="EMBL" id="EEF23682.1"/>
    </source>
</evidence>
<name>B9TKD3_RICCO</name>
<dbReference type="InParanoid" id="B9TKD3"/>
<organism evidence="1 2">
    <name type="scientific">Ricinus communis</name>
    <name type="common">Castor bean</name>
    <dbReference type="NCBI Taxonomy" id="3988"/>
    <lineage>
        <taxon>Eukaryota</taxon>
        <taxon>Viridiplantae</taxon>
        <taxon>Streptophyta</taxon>
        <taxon>Embryophyta</taxon>
        <taxon>Tracheophyta</taxon>
        <taxon>Spermatophyta</taxon>
        <taxon>Magnoliopsida</taxon>
        <taxon>eudicotyledons</taxon>
        <taxon>Gunneridae</taxon>
        <taxon>Pentapetalae</taxon>
        <taxon>rosids</taxon>
        <taxon>fabids</taxon>
        <taxon>Malpighiales</taxon>
        <taxon>Euphorbiaceae</taxon>
        <taxon>Acalyphoideae</taxon>
        <taxon>Acalypheae</taxon>
        <taxon>Ricinus</taxon>
    </lineage>
</organism>
<evidence type="ECO:0000313" key="2">
    <source>
        <dbReference type="Proteomes" id="UP000008311"/>
    </source>
</evidence>
<accession>B9TKD3</accession>
<dbReference type="AlphaFoldDB" id="B9TKD3"/>
<protein>
    <submittedName>
        <fullName evidence="1">Uncharacterized protein</fullName>
    </submittedName>
</protein>
<keyword evidence="2" id="KW-1185">Reference proteome</keyword>
<dbReference type="Proteomes" id="UP000008311">
    <property type="component" value="Unassembled WGS sequence"/>
</dbReference>
<proteinExistence type="predicted"/>
<dbReference type="EMBL" id="EQ985103">
    <property type="protein sequence ID" value="EEF23682.1"/>
    <property type="molecule type" value="Genomic_DNA"/>
</dbReference>
<reference evidence="2" key="1">
    <citation type="journal article" date="2010" name="Nat. Biotechnol.">
        <title>Draft genome sequence of the oilseed species Ricinus communis.</title>
        <authorList>
            <person name="Chan A.P."/>
            <person name="Crabtree J."/>
            <person name="Zhao Q."/>
            <person name="Lorenzi H."/>
            <person name="Orvis J."/>
            <person name="Puiu D."/>
            <person name="Melake-Berhan A."/>
            <person name="Jones K.M."/>
            <person name="Redman J."/>
            <person name="Chen G."/>
            <person name="Cahoon E.B."/>
            <person name="Gedil M."/>
            <person name="Stanke M."/>
            <person name="Haas B.J."/>
            <person name="Wortman J.R."/>
            <person name="Fraser-Liggett C.M."/>
            <person name="Ravel J."/>
            <person name="Rabinowicz P.D."/>
        </authorList>
    </citation>
    <scope>NUCLEOTIDE SEQUENCE [LARGE SCALE GENOMIC DNA]</scope>
    <source>
        <strain evidence="2">cv. Hale</strain>
    </source>
</reference>
<gene>
    <name evidence="1" type="ORF">RCOM_1999190</name>
</gene>